<dbReference type="OrthoDB" id="2428875at2"/>
<dbReference type="InterPro" id="IPR018691">
    <property type="entry name" value="DUF2188"/>
</dbReference>
<organism evidence="1 2">
    <name type="scientific">Terribacillus halophilus</name>
    <dbReference type="NCBI Taxonomy" id="361279"/>
    <lineage>
        <taxon>Bacteria</taxon>
        <taxon>Bacillati</taxon>
        <taxon>Bacillota</taxon>
        <taxon>Bacilli</taxon>
        <taxon>Bacillales</taxon>
        <taxon>Bacillaceae</taxon>
        <taxon>Terribacillus</taxon>
    </lineage>
</organism>
<dbReference type="EMBL" id="FMZB01000001">
    <property type="protein sequence ID" value="SDC01443.1"/>
    <property type="molecule type" value="Genomic_DNA"/>
</dbReference>
<accession>A0A1G6I4Z9</accession>
<dbReference type="STRING" id="361279.SAMN05421663_101149"/>
<reference evidence="2" key="1">
    <citation type="submission" date="2016-10" db="EMBL/GenBank/DDBJ databases">
        <authorList>
            <person name="Varghese N."/>
            <person name="Submissions S."/>
        </authorList>
    </citation>
    <scope>NUCLEOTIDE SEQUENCE [LARGE SCALE GENOMIC DNA]</scope>
    <source>
        <strain evidence="2">DSM 21620</strain>
    </source>
</reference>
<proteinExistence type="predicted"/>
<dbReference type="AlphaFoldDB" id="A0A1G6I4Z9"/>
<gene>
    <name evidence="1" type="ORF">SAMN05421663_101149</name>
</gene>
<evidence type="ECO:0008006" key="3">
    <source>
        <dbReference type="Google" id="ProtNLM"/>
    </source>
</evidence>
<evidence type="ECO:0000313" key="2">
    <source>
        <dbReference type="Proteomes" id="UP000198666"/>
    </source>
</evidence>
<keyword evidence="2" id="KW-1185">Reference proteome</keyword>
<protein>
    <recommendedName>
        <fullName evidence="3">DUF2188 domain-containing protein</fullName>
    </recommendedName>
</protein>
<name>A0A1G6I4Z9_9BACI</name>
<dbReference type="RefSeq" id="WP_093725006.1">
    <property type="nucleotide sequence ID" value="NZ_FMZB01000001.1"/>
</dbReference>
<evidence type="ECO:0000313" key="1">
    <source>
        <dbReference type="EMBL" id="SDC01443.1"/>
    </source>
</evidence>
<dbReference type="Proteomes" id="UP000198666">
    <property type="component" value="Unassembled WGS sequence"/>
</dbReference>
<dbReference type="Pfam" id="PF09954">
    <property type="entry name" value="DUF2188"/>
    <property type="match status" value="1"/>
</dbReference>
<sequence>MKEYSVVPNKNVSGWYVKMEDIAPTEYHSTRDDAVLEAEGLARENSPSKLVIYDAQHEVEEERQF</sequence>